<keyword evidence="1" id="KW-1133">Transmembrane helix</keyword>
<dbReference type="GO" id="GO:0006265">
    <property type="term" value="P:DNA topological change"/>
    <property type="evidence" value="ECO:0007669"/>
    <property type="project" value="InterPro"/>
</dbReference>
<dbReference type="Proteomes" id="UP000199002">
    <property type="component" value="Unassembled WGS sequence"/>
</dbReference>
<dbReference type="AlphaFoldDB" id="A0A1H4AXU3"/>
<evidence type="ECO:0000313" key="4">
    <source>
        <dbReference type="Proteomes" id="UP000199002"/>
    </source>
</evidence>
<gene>
    <name evidence="3" type="ORF">SAMN05421875_1123</name>
</gene>
<sequence length="258" mass="29218">MNNALQPIFALLMSTLSWLIPLMLVVSILRTPWAKGHIGEWFVRFMLRLRLDKAVYFPLHNVTLATPDGSTQIDHVIVSRFGIFAVETKNMQGWIFGSERQAEWTQKIYKRTFKFQNPLRQNYKHTKALEATLQMPPDTVHSVIVFVGGSTFKTEMPTSVTYGGGCARFILSFTQPVFDDQQVQDLLLALRAGRMAPTRATHMAHVQQLKERHTPNAERKCPQCGSAMALRTAKAGANAGKQFWGCSTFPKCRVMQKM</sequence>
<dbReference type="InterPro" id="IPR011528">
    <property type="entry name" value="NERD"/>
</dbReference>
<evidence type="ECO:0000259" key="2">
    <source>
        <dbReference type="PROSITE" id="PS50965"/>
    </source>
</evidence>
<keyword evidence="1" id="KW-0472">Membrane</keyword>
<reference evidence="4" key="1">
    <citation type="submission" date="2016-10" db="EMBL/GenBank/DDBJ databases">
        <authorList>
            <person name="Varghese N."/>
            <person name="Submissions S."/>
        </authorList>
    </citation>
    <scope>NUCLEOTIDE SEQUENCE [LARGE SCALE GENOMIC DNA]</scope>
    <source>
        <strain evidence="4">DSM 25157</strain>
    </source>
</reference>
<dbReference type="Gene3D" id="3.30.65.10">
    <property type="entry name" value="Bacterial Topoisomerase I, domain 1"/>
    <property type="match status" value="1"/>
</dbReference>
<dbReference type="PROSITE" id="PS50965">
    <property type="entry name" value="NERD"/>
    <property type="match status" value="1"/>
</dbReference>
<proteinExistence type="predicted"/>
<dbReference type="RefSeq" id="WP_092698130.1">
    <property type="nucleotide sequence ID" value="NZ_CAXIQL010000056.1"/>
</dbReference>
<dbReference type="SUPFAM" id="SSF57783">
    <property type="entry name" value="Zinc beta-ribbon"/>
    <property type="match status" value="1"/>
</dbReference>
<evidence type="ECO:0000256" key="1">
    <source>
        <dbReference type="SAM" id="Phobius"/>
    </source>
</evidence>
<dbReference type="GO" id="GO:0005694">
    <property type="term" value="C:chromosome"/>
    <property type="evidence" value="ECO:0007669"/>
    <property type="project" value="InterPro"/>
</dbReference>
<feature type="domain" description="NERD" evidence="2">
    <location>
        <begin position="35"/>
        <end position="152"/>
    </location>
</feature>
<feature type="transmembrane region" description="Helical" evidence="1">
    <location>
        <begin position="6"/>
        <end position="29"/>
    </location>
</feature>
<organism evidence="3 4">
    <name type="scientific">Acidovorax soli</name>
    <dbReference type="NCBI Taxonomy" id="592050"/>
    <lineage>
        <taxon>Bacteria</taxon>
        <taxon>Pseudomonadati</taxon>
        <taxon>Pseudomonadota</taxon>
        <taxon>Betaproteobacteria</taxon>
        <taxon>Burkholderiales</taxon>
        <taxon>Comamonadaceae</taxon>
        <taxon>Acidovorax</taxon>
    </lineage>
</organism>
<dbReference type="GeneID" id="34231657"/>
<keyword evidence="4" id="KW-1185">Reference proteome</keyword>
<dbReference type="EMBL" id="FNQJ01000012">
    <property type="protein sequence ID" value="SEA40666.1"/>
    <property type="molecule type" value="Genomic_DNA"/>
</dbReference>
<dbReference type="STRING" id="592050.SAMN05421875_1123"/>
<dbReference type="Pfam" id="PF01396">
    <property type="entry name" value="Zn_ribbon_Top1"/>
    <property type="match status" value="1"/>
</dbReference>
<dbReference type="Pfam" id="PF08378">
    <property type="entry name" value="NERD"/>
    <property type="match status" value="1"/>
</dbReference>
<protein>
    <submittedName>
        <fullName evidence="3">Topoisomerase DNA binding C4 zinc finger</fullName>
    </submittedName>
</protein>
<keyword evidence="1" id="KW-0812">Transmembrane</keyword>
<dbReference type="InterPro" id="IPR013498">
    <property type="entry name" value="Topo_IA_Znf"/>
</dbReference>
<accession>A0A1H4AXU3</accession>
<evidence type="ECO:0000313" key="3">
    <source>
        <dbReference type="EMBL" id="SEA40666.1"/>
    </source>
</evidence>
<keyword evidence="3" id="KW-0413">Isomerase</keyword>
<name>A0A1H4AXU3_9BURK</name>
<dbReference type="GO" id="GO:0003916">
    <property type="term" value="F:DNA topoisomerase activity"/>
    <property type="evidence" value="ECO:0007669"/>
    <property type="project" value="InterPro"/>
</dbReference>
<dbReference type="GO" id="GO:0003677">
    <property type="term" value="F:DNA binding"/>
    <property type="evidence" value="ECO:0007669"/>
    <property type="project" value="InterPro"/>
</dbReference>